<dbReference type="Proteomes" id="UP000621454">
    <property type="component" value="Unassembled WGS sequence"/>
</dbReference>
<reference evidence="3" key="2">
    <citation type="submission" date="2020-09" db="EMBL/GenBank/DDBJ databases">
        <authorList>
            <person name="Sun Q."/>
            <person name="Zhou Y."/>
        </authorList>
    </citation>
    <scope>NUCLEOTIDE SEQUENCE</scope>
    <source>
        <strain evidence="3">CGMCC 1.12827</strain>
    </source>
</reference>
<dbReference type="InterPro" id="IPR023213">
    <property type="entry name" value="CAT-like_dom_sf"/>
</dbReference>
<feature type="domain" description="Condensation" evidence="2">
    <location>
        <begin position="62"/>
        <end position="372"/>
    </location>
</feature>
<sequence>MEYTELADYPIPSGRITEWIPSIDAESYAVDPRPLSPNHRAHLDFFSRTDVHERLGAWIGTAFTLRGAFDHTLFAQTLEYWIARHDAFRTTVTEGRDHGFARLTAPADAVTIEVLASADTNGAGTYRYIEDVFARRISALTQPHMMAVTVESDDDGVIVVVGADHSVMDAYTQLLLIAELREIYSALSAGRIPALPPCGSYVEHCAAEHYAAAALVNEHPAIAEWESFWRTQSGALEMPAFPMPVRPAQATDTGPGHQASLSLWLLSAESTEAFAAACKRHGVSASTGAFSALAIAIHRLTAGADLRFVMPLHTRTTPESQAAAGWYVGLAPVEVNLDGVGTFVESLSRVDKSVRRNAGLAQHPYPTIAAAAGMADAPKFAISFVDTRYLPGAKEWGERDRALRCRVDNSDEVYLWVNRTLEGLNISLRFPNNEIAADSLHRLIAEFSDILRVVSRDGDVAVSLPPAHLSNDQTPSGSPQLENGVVENL</sequence>
<dbReference type="AlphaFoldDB" id="A0A916TDN7"/>
<dbReference type="PANTHER" id="PTHR45527:SF1">
    <property type="entry name" value="FATTY ACID SYNTHASE"/>
    <property type="match status" value="1"/>
</dbReference>
<dbReference type="EMBL" id="BMGC01000026">
    <property type="protein sequence ID" value="GGB40486.1"/>
    <property type="molecule type" value="Genomic_DNA"/>
</dbReference>
<evidence type="ECO:0000256" key="1">
    <source>
        <dbReference type="SAM" id="MobiDB-lite"/>
    </source>
</evidence>
<reference evidence="3" key="1">
    <citation type="journal article" date="2014" name="Int. J. Syst. Evol. Microbiol.">
        <title>Complete genome sequence of Corynebacterium casei LMG S-19264T (=DSM 44701T), isolated from a smear-ripened cheese.</title>
        <authorList>
            <consortium name="US DOE Joint Genome Institute (JGI-PGF)"/>
            <person name="Walter F."/>
            <person name="Albersmeier A."/>
            <person name="Kalinowski J."/>
            <person name="Ruckert C."/>
        </authorList>
    </citation>
    <scope>NUCLEOTIDE SEQUENCE</scope>
    <source>
        <strain evidence="3">CGMCC 1.12827</strain>
    </source>
</reference>
<gene>
    <name evidence="3" type="ORF">GCM10011489_30080</name>
</gene>
<dbReference type="Pfam" id="PF00668">
    <property type="entry name" value="Condensation"/>
    <property type="match status" value="1"/>
</dbReference>
<dbReference type="InterPro" id="IPR001242">
    <property type="entry name" value="Condensation_dom"/>
</dbReference>
<dbReference type="GO" id="GO:0003824">
    <property type="term" value="F:catalytic activity"/>
    <property type="evidence" value="ECO:0007669"/>
    <property type="project" value="InterPro"/>
</dbReference>
<dbReference type="GO" id="GO:0031177">
    <property type="term" value="F:phosphopantetheine binding"/>
    <property type="evidence" value="ECO:0007669"/>
    <property type="project" value="TreeGrafter"/>
</dbReference>
<dbReference type="GO" id="GO:0044550">
    <property type="term" value="P:secondary metabolite biosynthetic process"/>
    <property type="evidence" value="ECO:0007669"/>
    <property type="project" value="TreeGrafter"/>
</dbReference>
<dbReference type="GO" id="GO:0005737">
    <property type="term" value="C:cytoplasm"/>
    <property type="evidence" value="ECO:0007669"/>
    <property type="project" value="TreeGrafter"/>
</dbReference>
<dbReference type="GO" id="GO:0043041">
    <property type="term" value="P:amino acid activation for nonribosomal peptide biosynthetic process"/>
    <property type="evidence" value="ECO:0007669"/>
    <property type="project" value="TreeGrafter"/>
</dbReference>
<dbReference type="GO" id="GO:0008610">
    <property type="term" value="P:lipid biosynthetic process"/>
    <property type="evidence" value="ECO:0007669"/>
    <property type="project" value="UniProtKB-ARBA"/>
</dbReference>
<keyword evidence="4" id="KW-1185">Reference proteome</keyword>
<feature type="compositionally biased region" description="Polar residues" evidence="1">
    <location>
        <begin position="470"/>
        <end position="481"/>
    </location>
</feature>
<organism evidence="3 4">
    <name type="scientific">Gordonia jinhuaensis</name>
    <dbReference type="NCBI Taxonomy" id="1517702"/>
    <lineage>
        <taxon>Bacteria</taxon>
        <taxon>Bacillati</taxon>
        <taxon>Actinomycetota</taxon>
        <taxon>Actinomycetes</taxon>
        <taxon>Mycobacteriales</taxon>
        <taxon>Gordoniaceae</taxon>
        <taxon>Gordonia</taxon>
    </lineage>
</organism>
<dbReference type="Gene3D" id="3.30.559.10">
    <property type="entry name" value="Chloramphenicol acetyltransferase-like domain"/>
    <property type="match status" value="1"/>
</dbReference>
<protein>
    <recommendedName>
        <fullName evidence="2">Condensation domain-containing protein</fullName>
    </recommendedName>
</protein>
<name>A0A916TDN7_9ACTN</name>
<feature type="region of interest" description="Disordered" evidence="1">
    <location>
        <begin position="465"/>
        <end position="489"/>
    </location>
</feature>
<proteinExistence type="predicted"/>
<dbReference type="PANTHER" id="PTHR45527">
    <property type="entry name" value="NONRIBOSOMAL PEPTIDE SYNTHETASE"/>
    <property type="match status" value="1"/>
</dbReference>
<comment type="caution">
    <text evidence="3">The sequence shown here is derived from an EMBL/GenBank/DDBJ whole genome shotgun (WGS) entry which is preliminary data.</text>
</comment>
<evidence type="ECO:0000313" key="3">
    <source>
        <dbReference type="EMBL" id="GGB40486.1"/>
    </source>
</evidence>
<dbReference type="Gene3D" id="3.30.559.30">
    <property type="entry name" value="Nonribosomal peptide synthetase, condensation domain"/>
    <property type="match status" value="1"/>
</dbReference>
<dbReference type="RefSeq" id="WP_188587403.1">
    <property type="nucleotide sequence ID" value="NZ_BMGC01000026.1"/>
</dbReference>
<evidence type="ECO:0000259" key="2">
    <source>
        <dbReference type="Pfam" id="PF00668"/>
    </source>
</evidence>
<evidence type="ECO:0000313" key="4">
    <source>
        <dbReference type="Proteomes" id="UP000621454"/>
    </source>
</evidence>
<dbReference type="SUPFAM" id="SSF52777">
    <property type="entry name" value="CoA-dependent acyltransferases"/>
    <property type="match status" value="2"/>
</dbReference>
<accession>A0A916TDN7</accession>